<gene>
    <name evidence="11" type="ORF">ElyMa_002427500</name>
</gene>
<dbReference type="PANTHER" id="PTHR24249">
    <property type="entry name" value="HISTAMINE RECEPTOR-RELATED G-PROTEIN COUPLED RECEPTOR"/>
    <property type="match status" value="1"/>
</dbReference>
<evidence type="ECO:0000256" key="5">
    <source>
        <dbReference type="ARBA" id="ARBA00023040"/>
    </source>
</evidence>
<feature type="transmembrane region" description="Helical" evidence="9">
    <location>
        <begin position="304"/>
        <end position="326"/>
    </location>
</feature>
<reference evidence="11 12" key="1">
    <citation type="journal article" date="2021" name="Elife">
        <title>Chloroplast acquisition without the gene transfer in kleptoplastic sea slugs, Plakobranchus ocellatus.</title>
        <authorList>
            <person name="Maeda T."/>
            <person name="Takahashi S."/>
            <person name="Yoshida T."/>
            <person name="Shimamura S."/>
            <person name="Takaki Y."/>
            <person name="Nagai Y."/>
            <person name="Toyoda A."/>
            <person name="Suzuki Y."/>
            <person name="Arimoto A."/>
            <person name="Ishii H."/>
            <person name="Satoh N."/>
            <person name="Nishiyama T."/>
            <person name="Hasebe M."/>
            <person name="Maruyama T."/>
            <person name="Minagawa J."/>
            <person name="Obokata J."/>
            <person name="Shigenobu S."/>
        </authorList>
    </citation>
    <scope>NUCLEOTIDE SEQUENCE [LARGE SCALE GENOMIC DNA]</scope>
</reference>
<dbReference type="InterPro" id="IPR000276">
    <property type="entry name" value="GPCR_Rhodpsn"/>
</dbReference>
<evidence type="ECO:0000259" key="10">
    <source>
        <dbReference type="PROSITE" id="PS50262"/>
    </source>
</evidence>
<feature type="transmembrane region" description="Helical" evidence="9">
    <location>
        <begin position="150"/>
        <end position="174"/>
    </location>
</feature>
<dbReference type="GO" id="GO:0004930">
    <property type="term" value="F:G protein-coupled receptor activity"/>
    <property type="evidence" value="ECO:0007669"/>
    <property type="project" value="UniProtKB-KW"/>
</dbReference>
<dbReference type="SUPFAM" id="SSF81321">
    <property type="entry name" value="Family A G protein-coupled receptor-like"/>
    <property type="match status" value="1"/>
</dbReference>
<comment type="caution">
    <text evidence="11">The sequence shown here is derived from an EMBL/GenBank/DDBJ whole genome shotgun (WGS) entry which is preliminary data.</text>
</comment>
<evidence type="ECO:0000313" key="12">
    <source>
        <dbReference type="Proteomes" id="UP000762676"/>
    </source>
</evidence>
<keyword evidence="5" id="KW-0297">G-protein coupled receptor</keyword>
<keyword evidence="4 9" id="KW-1133">Transmembrane helix</keyword>
<organism evidence="11 12">
    <name type="scientific">Elysia marginata</name>
    <dbReference type="NCBI Taxonomy" id="1093978"/>
    <lineage>
        <taxon>Eukaryota</taxon>
        <taxon>Metazoa</taxon>
        <taxon>Spiralia</taxon>
        <taxon>Lophotrochozoa</taxon>
        <taxon>Mollusca</taxon>
        <taxon>Gastropoda</taxon>
        <taxon>Heterobranchia</taxon>
        <taxon>Euthyneura</taxon>
        <taxon>Panpulmonata</taxon>
        <taxon>Sacoglossa</taxon>
        <taxon>Placobranchoidea</taxon>
        <taxon>Plakobranchidae</taxon>
        <taxon>Elysia</taxon>
    </lineage>
</organism>
<feature type="domain" description="G-protein coupled receptors family 1 profile" evidence="10">
    <location>
        <begin position="45"/>
        <end position="323"/>
    </location>
</feature>
<dbReference type="GO" id="GO:0005886">
    <property type="term" value="C:plasma membrane"/>
    <property type="evidence" value="ECO:0007669"/>
    <property type="project" value="UniProtKB-SubCell"/>
</dbReference>
<dbReference type="EMBL" id="BMAT01004972">
    <property type="protein sequence ID" value="GFR84864.1"/>
    <property type="molecule type" value="Genomic_DNA"/>
</dbReference>
<feature type="transmembrane region" description="Helical" evidence="9">
    <location>
        <begin position="28"/>
        <end position="54"/>
    </location>
</feature>
<protein>
    <submittedName>
        <fullName evidence="11">Chemosensory receptor A</fullName>
    </submittedName>
</protein>
<evidence type="ECO:0000256" key="3">
    <source>
        <dbReference type="ARBA" id="ARBA00022692"/>
    </source>
</evidence>
<evidence type="ECO:0000256" key="6">
    <source>
        <dbReference type="ARBA" id="ARBA00023136"/>
    </source>
</evidence>
<keyword evidence="12" id="KW-1185">Reference proteome</keyword>
<dbReference type="InterPro" id="IPR050569">
    <property type="entry name" value="TAAR"/>
</dbReference>
<feature type="transmembrane region" description="Helical" evidence="9">
    <location>
        <begin position="207"/>
        <end position="227"/>
    </location>
</feature>
<dbReference type="PROSITE" id="PS50262">
    <property type="entry name" value="G_PROTEIN_RECEP_F1_2"/>
    <property type="match status" value="1"/>
</dbReference>
<keyword evidence="8" id="KW-0807">Transducer</keyword>
<evidence type="ECO:0000256" key="8">
    <source>
        <dbReference type="ARBA" id="ARBA00023224"/>
    </source>
</evidence>
<sequence>MARDNSTIILAGPEEGLLTQKQFMYGRFVLKFCLNPALSVCVLSTNIVNMVVFYKMGLKDGVTQNFFILSLSDGTWGLLALAYNVSYIMWQSNARGGRLSTMTVAMVTSAGVNLPMNVSMVTTVVIAVVRCCCVAMPLQVKHVITARRQLVVIAVCVAFMTGAFIYVALAYKIVWRHNPHVNRSQFMLEFTEDILVRISFNDIYRGILFNTSMCVTVVCIVILVISLRQSSRFQTQASVSSDTEVNQKRTAGFSNRDRQVVKTVAVVLVMFTLGNVPSVLWSVLRQVVPGFRVMGRYERSNELFYMFSETMGVLNAGTNMFVYYFYNTRFRTAFLAVFQRKE</sequence>
<evidence type="ECO:0000256" key="9">
    <source>
        <dbReference type="SAM" id="Phobius"/>
    </source>
</evidence>
<dbReference type="InterPro" id="IPR017452">
    <property type="entry name" value="GPCR_Rhodpsn_7TM"/>
</dbReference>
<comment type="subcellular location">
    <subcellularLocation>
        <location evidence="1">Cell membrane</location>
        <topology evidence="1">Multi-pass membrane protein</topology>
    </subcellularLocation>
</comment>
<name>A0AAV4GHU8_9GAST</name>
<evidence type="ECO:0000256" key="2">
    <source>
        <dbReference type="ARBA" id="ARBA00022475"/>
    </source>
</evidence>
<dbReference type="AlphaFoldDB" id="A0AAV4GHU8"/>
<accession>A0AAV4GHU8</accession>
<evidence type="ECO:0000313" key="11">
    <source>
        <dbReference type="EMBL" id="GFR84864.1"/>
    </source>
</evidence>
<dbReference type="PANTHER" id="PTHR24249:SF372">
    <property type="entry name" value="G-PROTEIN COUPLED RECEPTORS FAMILY 1 PROFILE DOMAIN-CONTAINING PROTEIN"/>
    <property type="match status" value="1"/>
</dbReference>
<dbReference type="Proteomes" id="UP000762676">
    <property type="component" value="Unassembled WGS sequence"/>
</dbReference>
<keyword evidence="3 9" id="KW-0812">Transmembrane</keyword>
<dbReference type="Gene3D" id="1.20.1070.10">
    <property type="entry name" value="Rhodopsin 7-helix transmembrane proteins"/>
    <property type="match status" value="1"/>
</dbReference>
<evidence type="ECO:0000256" key="4">
    <source>
        <dbReference type="ARBA" id="ARBA00022989"/>
    </source>
</evidence>
<keyword evidence="6 9" id="KW-0472">Membrane</keyword>
<feature type="transmembrane region" description="Helical" evidence="9">
    <location>
        <begin position="66"/>
        <end position="85"/>
    </location>
</feature>
<proteinExistence type="predicted"/>
<dbReference type="Pfam" id="PF00001">
    <property type="entry name" value="7tm_1"/>
    <property type="match status" value="1"/>
</dbReference>
<evidence type="ECO:0000256" key="7">
    <source>
        <dbReference type="ARBA" id="ARBA00023170"/>
    </source>
</evidence>
<keyword evidence="7 11" id="KW-0675">Receptor</keyword>
<keyword evidence="2" id="KW-1003">Cell membrane</keyword>
<feature type="transmembrane region" description="Helical" evidence="9">
    <location>
        <begin position="264"/>
        <end position="284"/>
    </location>
</feature>
<evidence type="ECO:0000256" key="1">
    <source>
        <dbReference type="ARBA" id="ARBA00004651"/>
    </source>
</evidence>